<evidence type="ECO:0000256" key="5">
    <source>
        <dbReference type="SAM" id="Coils"/>
    </source>
</evidence>
<protein>
    <submittedName>
        <fullName evidence="7">Geminin coiled-coil domain containing</fullName>
    </submittedName>
</protein>
<keyword evidence="2 5" id="KW-0175">Coiled coil</keyword>
<evidence type="ECO:0000313" key="7">
    <source>
        <dbReference type="Ensembl" id="ENSLLEP00000013937.1"/>
    </source>
</evidence>
<dbReference type="CDD" id="cd22588">
    <property type="entry name" value="GemC1_CC"/>
    <property type="match status" value="1"/>
</dbReference>
<evidence type="ECO:0000256" key="3">
    <source>
        <dbReference type="ARBA" id="ARBA00023242"/>
    </source>
</evidence>
<dbReference type="Ensembl" id="ENSLLET00000014484.1">
    <property type="protein sequence ID" value="ENSLLEP00000013937.1"/>
    <property type="gene ID" value="ENSLLEG00000008845.1"/>
</dbReference>
<reference evidence="7" key="1">
    <citation type="submission" date="2025-08" db="UniProtKB">
        <authorList>
            <consortium name="Ensembl"/>
        </authorList>
    </citation>
    <scope>IDENTIFICATION</scope>
</reference>
<name>A0A8C5MJH6_9ANUR</name>
<dbReference type="GO" id="GO:0005634">
    <property type="term" value="C:nucleus"/>
    <property type="evidence" value="ECO:0007669"/>
    <property type="project" value="UniProtKB-SubCell"/>
</dbReference>
<keyword evidence="8" id="KW-1185">Reference proteome</keyword>
<evidence type="ECO:0000256" key="6">
    <source>
        <dbReference type="SAM" id="MobiDB-lite"/>
    </source>
</evidence>
<accession>A0A8C5MJH6</accession>
<evidence type="ECO:0000256" key="2">
    <source>
        <dbReference type="ARBA" id="ARBA00023054"/>
    </source>
</evidence>
<dbReference type="Proteomes" id="UP000694569">
    <property type="component" value="Unplaced"/>
</dbReference>
<feature type="coiled-coil region" evidence="5">
    <location>
        <begin position="86"/>
        <end position="116"/>
    </location>
</feature>
<dbReference type="OrthoDB" id="8923917at2759"/>
<keyword evidence="4" id="KW-0131">Cell cycle</keyword>
<comment type="subcellular location">
    <subcellularLocation>
        <location evidence="1">Nucleus</location>
    </subcellularLocation>
</comment>
<dbReference type="PANTHER" id="PTHR13372:SF2">
    <property type="entry name" value="GEMININ COILED-COIL DOMAIN-CONTAINING PROTEIN 1"/>
    <property type="match status" value="1"/>
</dbReference>
<sequence length="323" mass="35538">MNTILSCQDQYFAGGQSYDCPYFSSTSASSVDVSKDTWVSLWASGILDNKSSNQGPLSHGHSYNVETTLQDDCLWGDQLSSQMFSNMQLQDTLVQKDEELARLQEENNKLKQYLNSTYVKSLEEKTKKLLAQAGHSFVAPQKRKAKFSSLLSPDSQAKKGRRNLYDKFTACEQHCSTGVDTWVLKTLGLKDADTIDDSASASYNAHTVLLSQNSGVTNVQDSPSSGYSTANFTPNHSQASSTCDSPYLHSSPSQSSASSSPDSPFEAPVCYNPDVAPNTTEVAFSTCLSPHTNVKTHTFSQGQAFVRRDEKGWKFTWVPKHSE</sequence>
<feature type="compositionally biased region" description="Polar residues" evidence="6">
    <location>
        <begin position="215"/>
        <end position="244"/>
    </location>
</feature>
<dbReference type="GO" id="GO:0008156">
    <property type="term" value="P:negative regulation of DNA replication"/>
    <property type="evidence" value="ECO:0007669"/>
    <property type="project" value="TreeGrafter"/>
</dbReference>
<keyword evidence="3" id="KW-0539">Nucleus</keyword>
<gene>
    <name evidence="7" type="primary">GMNC</name>
</gene>
<feature type="region of interest" description="Disordered" evidence="6">
    <location>
        <begin position="215"/>
        <end position="264"/>
    </location>
</feature>
<dbReference type="GO" id="GO:0045786">
    <property type="term" value="P:negative regulation of cell cycle"/>
    <property type="evidence" value="ECO:0007669"/>
    <property type="project" value="TreeGrafter"/>
</dbReference>
<evidence type="ECO:0000313" key="8">
    <source>
        <dbReference type="Proteomes" id="UP000694569"/>
    </source>
</evidence>
<dbReference type="AlphaFoldDB" id="A0A8C5MJH6"/>
<reference evidence="7" key="2">
    <citation type="submission" date="2025-09" db="UniProtKB">
        <authorList>
            <consortium name="Ensembl"/>
        </authorList>
    </citation>
    <scope>IDENTIFICATION</scope>
</reference>
<organism evidence="7 8">
    <name type="scientific">Leptobrachium leishanense</name>
    <name type="common">Leishan spiny toad</name>
    <dbReference type="NCBI Taxonomy" id="445787"/>
    <lineage>
        <taxon>Eukaryota</taxon>
        <taxon>Metazoa</taxon>
        <taxon>Chordata</taxon>
        <taxon>Craniata</taxon>
        <taxon>Vertebrata</taxon>
        <taxon>Euteleostomi</taxon>
        <taxon>Amphibia</taxon>
        <taxon>Batrachia</taxon>
        <taxon>Anura</taxon>
        <taxon>Pelobatoidea</taxon>
        <taxon>Megophryidae</taxon>
        <taxon>Leptobrachium</taxon>
    </lineage>
</organism>
<proteinExistence type="predicted"/>
<feature type="compositionally biased region" description="Low complexity" evidence="6">
    <location>
        <begin position="245"/>
        <end position="264"/>
    </location>
</feature>
<dbReference type="PANTHER" id="PTHR13372">
    <property type="entry name" value="GEMININ"/>
    <property type="match status" value="1"/>
</dbReference>
<dbReference type="InterPro" id="IPR059237">
    <property type="entry name" value="GemC1_CC"/>
</dbReference>
<dbReference type="GeneTree" id="ENSGT00940000153270"/>
<evidence type="ECO:0000256" key="4">
    <source>
        <dbReference type="ARBA" id="ARBA00023306"/>
    </source>
</evidence>
<evidence type="ECO:0000256" key="1">
    <source>
        <dbReference type="ARBA" id="ARBA00004123"/>
    </source>
</evidence>